<proteinExistence type="predicted"/>
<organism evidence="8 9">
    <name type="scientific">Eubacterium uniforme</name>
    <dbReference type="NCBI Taxonomy" id="39495"/>
    <lineage>
        <taxon>Bacteria</taxon>
        <taxon>Bacillati</taxon>
        <taxon>Bacillota</taxon>
        <taxon>Clostridia</taxon>
        <taxon>Eubacteriales</taxon>
        <taxon>Eubacteriaceae</taxon>
        <taxon>Eubacterium</taxon>
    </lineage>
</organism>
<evidence type="ECO:0000256" key="4">
    <source>
        <dbReference type="ARBA" id="ARBA00022989"/>
    </source>
</evidence>
<feature type="transmembrane region" description="Helical" evidence="6">
    <location>
        <begin position="60"/>
        <end position="78"/>
    </location>
</feature>
<dbReference type="Gene3D" id="3.40.1110.10">
    <property type="entry name" value="Calcium-transporting ATPase, cytoplasmic domain N"/>
    <property type="match status" value="1"/>
</dbReference>
<dbReference type="SFLD" id="SFLDS00003">
    <property type="entry name" value="Haloacid_Dehalogenase"/>
    <property type="match status" value="1"/>
</dbReference>
<evidence type="ECO:0000256" key="1">
    <source>
        <dbReference type="ARBA" id="ARBA00004141"/>
    </source>
</evidence>
<dbReference type="InterPro" id="IPR044492">
    <property type="entry name" value="P_typ_ATPase_HD_dom"/>
</dbReference>
<protein>
    <submittedName>
        <fullName evidence="8">Cation-transporting ATPase E</fullName>
    </submittedName>
</protein>
<evidence type="ECO:0000313" key="8">
    <source>
        <dbReference type="EMBL" id="SKA70409.1"/>
    </source>
</evidence>
<evidence type="ECO:0000256" key="6">
    <source>
        <dbReference type="SAM" id="Phobius"/>
    </source>
</evidence>
<feature type="transmembrane region" description="Helical" evidence="6">
    <location>
        <begin position="652"/>
        <end position="673"/>
    </location>
</feature>
<sequence length="786" mass="88667">MGLTTEQALKLKEEGKYNGNVKAGTKTVGEILFDNIFTFFNAVNLVAAIFVFTTGSYKNMTFMFVCFWNAIVGIFQEMKARRTLTKLKILLNPVAFVIRDDKEIQIKSDDIVYGDTCVFYAGDQVCVDGKVIEGEGFVNESLLTGESIPVPKKKDDNVLAGTFVAEGKLIVEATGVGEESYTYKIIKRAKKFKKNRSEIMYSINYVIRLVTLFVIPVATGLILKQHFVSHDSYNEIVLSTVAATIGFIPSGFVLLTSLVMFKGAIKLSFYNTLVQDLYSTEKLARVDTICFDKTGTLTKGRFDVTKIVEINCSRDEFEKALKEYSNTGFDRNSTILSIRAYYSGKDYNWNFIDGIPFSSARKWSLLEFKEGTYVLGAPDVLLSDKEKFNSKYNQEMVHGARIIAFGKCESYDKDKETFEGFSLMGLVILKDTLRDNAKETIEFLDSQKLNIKVISGDNPLTASIVATEAGIKDADKYIDASSIDSIEDIKEAVDKYTVFGRVTPEFKLKFVRALQEQEHIVAMTGDGVNDVMALKEADCSIAMQSGSSAARDISSVVLLDSDFAHIPEIIREGRRSINNLERSGVLYLTKTVYAILLALLFIVIPYSYPFKPIQYTLLGTLTIGYPSFFLAFEPNDERVRTGFLYNILFKAIPNGALVATNVCLSALMVYIWLRSDLTLSTMATLTTGLVSMFIFTDLCRPFTRLRFWVTVLVPIVFWTVLLILPDVFDVMGITLMRFYGSVVILSIDFVIYLFYRMLTRKFFNKDKFRARITNWLNKKARKQAKM</sequence>
<dbReference type="SUPFAM" id="SSF81665">
    <property type="entry name" value="Calcium ATPase, transmembrane domain M"/>
    <property type="match status" value="1"/>
</dbReference>
<dbReference type="SFLD" id="SFLDF00027">
    <property type="entry name" value="p-type_atpase"/>
    <property type="match status" value="1"/>
</dbReference>
<feature type="transmembrane region" description="Helical" evidence="6">
    <location>
        <begin position="199"/>
        <end position="224"/>
    </location>
</feature>
<reference evidence="8 9" key="1">
    <citation type="submission" date="2017-02" db="EMBL/GenBank/DDBJ databases">
        <authorList>
            <person name="Peterson S.W."/>
        </authorList>
    </citation>
    <scope>NUCLEOTIDE SEQUENCE [LARGE SCALE GENOMIC DNA]</scope>
    <source>
        <strain evidence="8 9">ATCC 35992</strain>
    </source>
</reference>
<dbReference type="AlphaFoldDB" id="A0A1T4VZU1"/>
<feature type="domain" description="P-type ATPase A" evidence="7">
    <location>
        <begin position="92"/>
        <end position="189"/>
    </location>
</feature>
<feature type="transmembrane region" description="Helical" evidence="6">
    <location>
        <begin position="705"/>
        <end position="724"/>
    </location>
</feature>
<comment type="subcellular location">
    <subcellularLocation>
        <location evidence="1">Membrane</location>
        <topology evidence="1">Multi-pass membrane protein</topology>
    </subcellularLocation>
</comment>
<dbReference type="GO" id="GO:0005524">
    <property type="term" value="F:ATP binding"/>
    <property type="evidence" value="ECO:0007669"/>
    <property type="project" value="InterPro"/>
</dbReference>
<dbReference type="PRINTS" id="PR00119">
    <property type="entry name" value="CATATPASE"/>
</dbReference>
<dbReference type="InterPro" id="IPR059000">
    <property type="entry name" value="ATPase_P-type_domA"/>
</dbReference>
<dbReference type="InterPro" id="IPR036412">
    <property type="entry name" value="HAD-like_sf"/>
</dbReference>
<keyword evidence="3" id="KW-1278">Translocase</keyword>
<dbReference type="InterPro" id="IPR001757">
    <property type="entry name" value="P_typ_ATPase"/>
</dbReference>
<feature type="transmembrane region" description="Helical" evidence="6">
    <location>
        <begin position="679"/>
        <end position="698"/>
    </location>
</feature>
<dbReference type="Pfam" id="PF00122">
    <property type="entry name" value="E1-E2_ATPase"/>
    <property type="match status" value="1"/>
</dbReference>
<keyword evidence="9" id="KW-1185">Reference proteome</keyword>
<feature type="transmembrane region" description="Helical" evidence="6">
    <location>
        <begin position="32"/>
        <end position="54"/>
    </location>
</feature>
<dbReference type="InterPro" id="IPR018303">
    <property type="entry name" value="ATPase_P-typ_P_site"/>
</dbReference>
<evidence type="ECO:0000313" key="9">
    <source>
        <dbReference type="Proteomes" id="UP000190814"/>
    </source>
</evidence>
<dbReference type="PROSITE" id="PS00154">
    <property type="entry name" value="ATPASE_E1_E2"/>
    <property type="match status" value="1"/>
</dbReference>
<dbReference type="PANTHER" id="PTHR42861">
    <property type="entry name" value="CALCIUM-TRANSPORTING ATPASE"/>
    <property type="match status" value="1"/>
</dbReference>
<name>A0A1T4VZU1_9FIRM</name>
<keyword evidence="4 6" id="KW-1133">Transmembrane helix</keyword>
<dbReference type="EMBL" id="FUXZ01000013">
    <property type="protein sequence ID" value="SKA70409.1"/>
    <property type="molecule type" value="Genomic_DNA"/>
</dbReference>
<feature type="transmembrane region" description="Helical" evidence="6">
    <location>
        <begin position="584"/>
        <end position="607"/>
    </location>
</feature>
<dbReference type="SUPFAM" id="SSF81653">
    <property type="entry name" value="Calcium ATPase, transduction domain A"/>
    <property type="match status" value="1"/>
</dbReference>
<dbReference type="SUPFAM" id="SSF81660">
    <property type="entry name" value="Metal cation-transporting ATPase, ATP-binding domain N"/>
    <property type="match status" value="1"/>
</dbReference>
<keyword evidence="2 6" id="KW-0812">Transmembrane</keyword>
<dbReference type="Gene3D" id="1.20.1110.10">
    <property type="entry name" value="Calcium-transporting ATPase, transmembrane domain"/>
    <property type="match status" value="1"/>
</dbReference>
<dbReference type="Pfam" id="PF00702">
    <property type="entry name" value="Hydrolase"/>
    <property type="match status" value="1"/>
</dbReference>
<feature type="transmembrane region" description="Helical" evidence="6">
    <location>
        <begin position="613"/>
        <end position="632"/>
    </location>
</feature>
<dbReference type="SFLD" id="SFLDG00002">
    <property type="entry name" value="C1.7:_P-type_atpase_like"/>
    <property type="match status" value="1"/>
</dbReference>
<dbReference type="Gene3D" id="2.70.150.10">
    <property type="entry name" value="Calcium-transporting ATPase, cytoplasmic transduction domain A"/>
    <property type="match status" value="1"/>
</dbReference>
<dbReference type="Gene3D" id="3.40.50.1000">
    <property type="entry name" value="HAD superfamily/HAD-like"/>
    <property type="match status" value="1"/>
</dbReference>
<accession>A0A1T4VZU1</accession>
<dbReference type="STRING" id="39495.SAMN02745111_02024"/>
<evidence type="ECO:0000256" key="5">
    <source>
        <dbReference type="ARBA" id="ARBA00023136"/>
    </source>
</evidence>
<dbReference type="InterPro" id="IPR023214">
    <property type="entry name" value="HAD_sf"/>
</dbReference>
<feature type="transmembrane region" description="Helical" evidence="6">
    <location>
        <begin position="236"/>
        <end position="261"/>
    </location>
</feature>
<dbReference type="InterPro" id="IPR023298">
    <property type="entry name" value="ATPase_P-typ_TM_dom_sf"/>
</dbReference>
<evidence type="ECO:0000256" key="2">
    <source>
        <dbReference type="ARBA" id="ARBA00022692"/>
    </source>
</evidence>
<gene>
    <name evidence="8" type="ORF">SAMN02745111_02024</name>
</gene>
<dbReference type="InterPro" id="IPR023299">
    <property type="entry name" value="ATPase_P-typ_cyto_dom_N"/>
</dbReference>
<feature type="transmembrane region" description="Helical" evidence="6">
    <location>
        <begin position="736"/>
        <end position="755"/>
    </location>
</feature>
<evidence type="ECO:0000259" key="7">
    <source>
        <dbReference type="Pfam" id="PF00122"/>
    </source>
</evidence>
<dbReference type="InterPro" id="IPR008250">
    <property type="entry name" value="ATPase_P-typ_transduc_dom_A_sf"/>
</dbReference>
<keyword evidence="5 6" id="KW-0472">Membrane</keyword>
<dbReference type="SUPFAM" id="SSF56784">
    <property type="entry name" value="HAD-like"/>
    <property type="match status" value="1"/>
</dbReference>
<dbReference type="NCBIfam" id="TIGR01494">
    <property type="entry name" value="ATPase_P-type"/>
    <property type="match status" value="2"/>
</dbReference>
<dbReference type="GO" id="GO:0016887">
    <property type="term" value="F:ATP hydrolysis activity"/>
    <property type="evidence" value="ECO:0007669"/>
    <property type="project" value="InterPro"/>
</dbReference>
<evidence type="ECO:0000256" key="3">
    <source>
        <dbReference type="ARBA" id="ARBA00022967"/>
    </source>
</evidence>
<dbReference type="Proteomes" id="UP000190814">
    <property type="component" value="Unassembled WGS sequence"/>
</dbReference>
<dbReference type="GO" id="GO:0016020">
    <property type="term" value="C:membrane"/>
    <property type="evidence" value="ECO:0007669"/>
    <property type="project" value="UniProtKB-SubCell"/>
</dbReference>